<keyword evidence="3" id="KW-0372">Hormone</keyword>
<feature type="domain" description="VWFC" evidence="11">
    <location>
        <begin position="1754"/>
        <end position="1820"/>
    </location>
</feature>
<feature type="domain" description="VWFD" evidence="12">
    <location>
        <begin position="34"/>
        <end position="202"/>
    </location>
</feature>
<accession>A0A6G0J0V6</accession>
<feature type="domain" description="VWFD" evidence="12">
    <location>
        <begin position="1391"/>
        <end position="1560"/>
    </location>
</feature>
<feature type="compositionally biased region" description="Low complexity" evidence="8">
    <location>
        <begin position="1583"/>
        <end position="1593"/>
    </location>
</feature>
<evidence type="ECO:0000313" key="14">
    <source>
        <dbReference type="Proteomes" id="UP000424527"/>
    </source>
</evidence>
<evidence type="ECO:0000256" key="1">
    <source>
        <dbReference type="ARBA" id="ARBA00004613"/>
    </source>
</evidence>
<evidence type="ECO:0000259" key="10">
    <source>
        <dbReference type="PROSITE" id="PS01225"/>
    </source>
</evidence>
<dbReference type="FunFam" id="2.10.25.10:FF:000674">
    <property type="entry name" value="Mucin-2"/>
    <property type="match status" value="1"/>
</dbReference>
<feature type="compositionally biased region" description="Low complexity" evidence="8">
    <location>
        <begin position="1888"/>
        <end position="1897"/>
    </location>
</feature>
<dbReference type="PANTHER" id="PTHR11339">
    <property type="entry name" value="EXTRACELLULAR MATRIX GLYCOPROTEIN RELATED"/>
    <property type="match status" value="1"/>
</dbReference>
<dbReference type="Proteomes" id="UP000424527">
    <property type="component" value="Unassembled WGS sequence"/>
</dbReference>
<feature type="compositionally biased region" description="Basic and acidic residues" evidence="8">
    <location>
        <begin position="2305"/>
        <end position="2326"/>
    </location>
</feature>
<dbReference type="PROSITE" id="PS01185">
    <property type="entry name" value="CTCK_1"/>
    <property type="match status" value="1"/>
</dbReference>
<keyword evidence="14" id="KW-1185">Reference proteome</keyword>
<dbReference type="Gene3D" id="2.10.70.10">
    <property type="entry name" value="Complement Module, domain 1"/>
    <property type="match status" value="1"/>
</dbReference>
<keyword evidence="4" id="KW-0677">Repeat</keyword>
<dbReference type="PANTHER" id="PTHR11339:SF408">
    <property type="entry name" value="MUCIN-5B"/>
    <property type="match status" value="1"/>
</dbReference>
<feature type="compositionally biased region" description="Basic and acidic residues" evidence="8">
    <location>
        <begin position="1950"/>
        <end position="1971"/>
    </location>
</feature>
<protein>
    <submittedName>
        <fullName evidence="13">Mucin-5B Ovomucin, alpha-subunit</fullName>
    </submittedName>
</protein>
<feature type="compositionally biased region" description="Basic and acidic residues" evidence="8">
    <location>
        <begin position="2198"/>
        <end position="2219"/>
    </location>
</feature>
<feature type="compositionally biased region" description="Basic and acidic residues" evidence="8">
    <location>
        <begin position="2043"/>
        <end position="2064"/>
    </location>
</feature>
<evidence type="ECO:0000256" key="5">
    <source>
        <dbReference type="ARBA" id="ARBA00023157"/>
    </source>
</evidence>
<feature type="signal peptide" evidence="9">
    <location>
        <begin position="1"/>
        <end position="24"/>
    </location>
</feature>
<comment type="caution">
    <text evidence="7">Lacks conserved residue(s) required for the propagation of feature annotation.</text>
</comment>
<keyword evidence="2" id="KW-0964">Secreted</keyword>
<dbReference type="Pfam" id="PF25962">
    <property type="entry name" value="TIL_OTOGL_Mucin"/>
    <property type="match status" value="1"/>
</dbReference>
<dbReference type="InterPro" id="IPR029034">
    <property type="entry name" value="Cystine-knot_cytokine"/>
</dbReference>
<dbReference type="InterPro" id="IPR058753">
    <property type="entry name" value="TIL_OTOGL_Mucin"/>
</dbReference>
<dbReference type="SUPFAM" id="SSF57501">
    <property type="entry name" value="Cystine-knot cytokines"/>
    <property type="match status" value="1"/>
</dbReference>
<comment type="caution">
    <text evidence="13">The sequence shown here is derived from an EMBL/GenBank/DDBJ whole genome shotgun (WGS) entry which is preliminary data.</text>
</comment>
<dbReference type="PROSITE" id="PS51233">
    <property type="entry name" value="VWFD"/>
    <property type="match status" value="4"/>
</dbReference>
<organism evidence="13 14">
    <name type="scientific">Larimichthys crocea</name>
    <name type="common">Large yellow croaker</name>
    <name type="synonym">Pseudosciaena crocea</name>
    <dbReference type="NCBI Taxonomy" id="215358"/>
    <lineage>
        <taxon>Eukaryota</taxon>
        <taxon>Metazoa</taxon>
        <taxon>Chordata</taxon>
        <taxon>Craniata</taxon>
        <taxon>Vertebrata</taxon>
        <taxon>Euteleostomi</taxon>
        <taxon>Actinopterygii</taxon>
        <taxon>Neopterygii</taxon>
        <taxon>Teleostei</taxon>
        <taxon>Neoteleostei</taxon>
        <taxon>Acanthomorphata</taxon>
        <taxon>Eupercaria</taxon>
        <taxon>Sciaenidae</taxon>
        <taxon>Larimichthys</taxon>
    </lineage>
</organism>
<dbReference type="SMART" id="SM00214">
    <property type="entry name" value="VWC"/>
    <property type="match status" value="4"/>
</dbReference>
<feature type="compositionally biased region" description="Basic residues" evidence="8">
    <location>
        <begin position="2065"/>
        <end position="2074"/>
    </location>
</feature>
<dbReference type="PROSITE" id="PS50184">
    <property type="entry name" value="VWFC_2"/>
    <property type="match status" value="1"/>
</dbReference>
<dbReference type="PROSITE" id="PS01208">
    <property type="entry name" value="VWFC_1"/>
    <property type="match status" value="1"/>
</dbReference>
<evidence type="ECO:0000256" key="9">
    <source>
        <dbReference type="SAM" id="SignalP"/>
    </source>
</evidence>
<feature type="domain" description="VWFD" evidence="12">
    <location>
        <begin position="850"/>
        <end position="1019"/>
    </location>
</feature>
<dbReference type="Pfam" id="PF00094">
    <property type="entry name" value="VWD"/>
    <property type="match status" value="4"/>
</dbReference>
<dbReference type="InterPro" id="IPR036084">
    <property type="entry name" value="Ser_inhib-like_sf"/>
</dbReference>
<dbReference type="InterPro" id="IPR050780">
    <property type="entry name" value="Mucin_vWF_Thrombospondin_sf"/>
</dbReference>
<dbReference type="EMBL" id="REGW02000004">
    <property type="protein sequence ID" value="KAE8297171.1"/>
    <property type="molecule type" value="Genomic_DNA"/>
</dbReference>
<feature type="compositionally biased region" description="Basic and acidic residues" evidence="8">
    <location>
        <begin position="2229"/>
        <end position="2248"/>
    </location>
</feature>
<feature type="compositionally biased region" description="Basic and acidic residues" evidence="8">
    <location>
        <begin position="1877"/>
        <end position="1887"/>
    </location>
</feature>
<dbReference type="InterPro" id="IPR002919">
    <property type="entry name" value="TIL_dom"/>
</dbReference>
<name>A0A6G0J0V6_LARCR</name>
<dbReference type="PROSITE" id="PS00261">
    <property type="entry name" value="GLYCO_HORMONE_BETA_1"/>
    <property type="match status" value="1"/>
</dbReference>
<dbReference type="Gene3D" id="2.10.25.10">
    <property type="entry name" value="Laminin"/>
    <property type="match status" value="4"/>
</dbReference>
<evidence type="ECO:0000256" key="8">
    <source>
        <dbReference type="SAM" id="MobiDB-lite"/>
    </source>
</evidence>
<dbReference type="SMART" id="SM00832">
    <property type="entry name" value="C8"/>
    <property type="match status" value="4"/>
</dbReference>
<comment type="subcellular location">
    <subcellularLocation>
        <location evidence="1">Secreted</location>
    </subcellularLocation>
</comment>
<dbReference type="CDD" id="cd19941">
    <property type="entry name" value="TIL"/>
    <property type="match status" value="3"/>
</dbReference>
<evidence type="ECO:0000259" key="12">
    <source>
        <dbReference type="PROSITE" id="PS51233"/>
    </source>
</evidence>
<evidence type="ECO:0000259" key="11">
    <source>
        <dbReference type="PROSITE" id="PS50184"/>
    </source>
</evidence>
<feature type="compositionally biased region" description="Basic and acidic residues" evidence="8">
    <location>
        <begin position="2618"/>
        <end position="2639"/>
    </location>
</feature>
<feature type="disulfide bond" evidence="7">
    <location>
        <begin position="2798"/>
        <end position="2852"/>
    </location>
</feature>
<feature type="disulfide bond" evidence="7">
    <location>
        <begin position="2802"/>
        <end position="2854"/>
    </location>
</feature>
<dbReference type="InterPro" id="IPR001846">
    <property type="entry name" value="VWF_type-D"/>
</dbReference>
<dbReference type="InterPro" id="IPR014853">
    <property type="entry name" value="VWF/SSPO/ZAN-like_Cys-rich_dom"/>
</dbReference>
<sequence>MGTSGLQSTLWLIYLTLLVGAVTQTNENPSHIGQVCSTWGQTHWKTFDGNFFELPSTCNHVMSSSCKLSYENFNIQLRRKIVGNITTIGTIIMKLDGAVLVLSSDSVVVDGVTVSLPFVTYGVAVKGTTSSIVVEAKLGIKAFWNLDDSFDVEIDTKYKDQLCGLCGNFDGDADDLRINGALLSVEDYADTYKVNGPTENCVELPIDPTRVCGNKLLCNQQFTSDKFSSCQNNLDLEAFSHVCMLDMCGEDGQDLCKTISEFSRQCVHAGGKPQPWRTENFCYKECPYNMQFFECTSSCPDSCSNPQASQTCDSHCHDGCGCPAGFIFDDISNTGCIKAEDCPCQHNNKVYTSGQSYSYNCRSCVCESGQWNCTEGDCPGTCSVEGGSHINTFDGKVYTFHGDCTYILAKQSSGSLFTVLVDIVKCGFSDSRTCLRAVTLALYSNSVIVKIYASGQVSVNRIVSQLPLFTTDLSAFRPSSFYIVINLKVGIRVLVQLSPVMQVFVSADSSLKGSTAGLCGNFNNIMTDDFKVASGLVEGTAIVFANTWKTRATCPDITTRFVHPCSQGINKESYAQYWCSKLTDPKGVFASCHYIISPNVYKDSCMYDSCNCEQSEDCMCAAVSSYVYACAAAGVYITDWRTTICSKFSKLCPAGTVYGYNMTSCRRTCQSLSQPDYSCQIKFTPVDGCGCAEGTYMNDKGQCVTSANCPCYDKDNIIPAGETVSKEGTTCICRNGVISCSGIQLDSLKSCIEPMVYFDCSTAQPGVTGTECQKSCNTLDMACISTGCTSGCMCPDGLVSDGLGGCINETSCPCLHNGKVYQPGQTLTVDCNTCYCSERKFKCTTNVCDSVCEIYGDGHYVTFDDKRFDFSGQCEYTLLQDYCTAGQNNGSFRIITENVPCGTTGTTCSKTIKIFLGDNEFQLKDEKFQVVKGSSKVLPSQVQKMGIFLVVTIKPGLVLMWDQRTSLFMKLSPDLKGQVCGLCGNYDGNSRNDFTTRSQETVADVLEFGNSWKVSSSCPNAELITDPCSSNLYRAAWSQKQCSIITSVTFSSCHSQVDPGPYYDSCVRDSCACDTGGDCECLCTAVAAYAKACTEAGACVRWRTPKLCPIFCDYYNAPDDCEWHYKPCGAACMKTCRNPSGDCSNFVTAVEGCYPQCPPTKPYFDEDTMKCVPSNQCGCYDDKGTHYIIGENVKSENCYNCTCTESGITCPYDVNYCTCYINGKTYKYGETIYNTTDGLDNCITAICGENGTVISTTAQCVCIVNGTKYNPGDSVYTVNDGLGWCYFASCNASCQVQTESRPCPTTIPPPPTTTLPTPSTTTLDCNDVNPPRKNGESWKVDNCTNSTCINGEVTTVSASCATETEPICVNGHKAVKIYEDNGCCFKYECECVCSVLDGSSYMTFDGKSYTFNENCSYYLVKEIINKYNLTIIVNNNDKVLTVIYQSTKVVFSQLKTDSGTTNVVHVNGKRIYPAYSNSVLQLTNTIKAMTLEIPEINTKVVYRTSSFKIDIPSSLFGGNTEGQCGTCDNSQNNDCRAPNGQVESCSDSAGQWHVPGTPCVTPTTQPPTTAPPSTTGSITTTTLITPTTSVPPSATGSITTTPLIPPTTQPTTSVPPSTTSCTPVICDLLTSSVFQPCHSVISPDRFVEICKSNSCNSGNTTCTSLEEYASQCSNEGICIDWRNATNGECENKCPSDKVYVACGPIVEPTCNDRYNEKYQAGSWPANKTQEGCYCPEGTTLFNTVYDTCVASCGCVGPDGKPKQPNDTWTADCKECVCDMDSLSVQCKSIECPAIQSPDCTETGQQLVNKTENCCPTVSCECNVTLCPSPMTCPLGLILNETEGTCCKSYSCVPEGVCIYNMTKYKPGEKIPTPQTPEPEKPLEKPSEEQTTSTTPSSGAGQTSEKTTVQDSHQEQQQHHQELDNHQKKQQQQHHHQELDNHPKQQQQQHHHLELDNHQKQQHHHLELDSHQKQQQQQHHHLELDNHQKQQQQQHHHQELDNHPKQQQQQHHHLELDNHPKQQQQHHHHQELDNHQKQQQQQHHHLELDNHQKQQHHHQELDNHQKQQKQQRHHHLELDNHQKQQKQQQHHHLELDNHQKQQHHHQELDNHPKQQQQQHHHQELDNHPKQQQQQHHHQELDNHQKQQQQQHHHLELDNHQKQQHHHLELDNHQKQQKQQQHHHLELDNHQKQQKQQQHHHLELDNHQKQQHHHQELDNHPKQQQQQHHHQVQDSHQKQQHHHQELDNHQKQQQQQQHHHQELDNHPKQQQQQHHHLELDNHPKQQQQQHHHQELDNHQKQQQQQHHHLELDNHQKQQHHHQELDNHQKQQKQQQHHHLELDNHQKQQKQQQHHHLELDNHQKQQHHHQELDNHPKQQQQQQHHHRVQDSHQKQQHHHQELDNHQKQQQQQHHHQELDNHPKQQQQQHHHLELDNHPKQQQQHHHQELDNHPKQQQQQHHYHQELDNHPKQQQQQHHHQELDNHPKQQQQHHHQELDNHLKQQQQQHHHLELDNHPKQQQQQQHHHQELDNHPKQQQQHHHQELDNHPKQQQQQHHHLELDNHPKQQQQQQHHHQELDNHPKQQQQQHHHQELDNHPKQQQQHHHLELDNHPKQQQQQHHHLELDNHQKQQHHQQELDNHPKQQQQRHHHQECYCGPEMDPVTKLNIATCTPVVCETNCSEGYEYQTEPDKCCGQCVQKRCIFTTPDNTTRVIDVNETFVSPDDKCVKYTCENINGDLVTKETKTTCPAYNPLDCEPGTETTDADGCCKSCKVRSVCEVQNKETVIEVNGCKSTVNLTSCAGHCGSSSIYSAEANAMIHQCECCQEDTTSKKQVELTCADGSKVQHSYTVAETCRCNKADCVSGTTPRPQRRRRR</sequence>
<dbReference type="SMART" id="SM00216">
    <property type="entry name" value="VWD"/>
    <property type="match status" value="4"/>
</dbReference>
<dbReference type="GO" id="GO:0005615">
    <property type="term" value="C:extracellular space"/>
    <property type="evidence" value="ECO:0007669"/>
    <property type="project" value="TreeGrafter"/>
</dbReference>
<keyword evidence="6" id="KW-0325">Glycoprotein</keyword>
<dbReference type="GO" id="GO:0031012">
    <property type="term" value="C:extracellular matrix"/>
    <property type="evidence" value="ECO:0007669"/>
    <property type="project" value="TreeGrafter"/>
</dbReference>
<dbReference type="Pfam" id="PF01826">
    <property type="entry name" value="TIL"/>
    <property type="match status" value="1"/>
</dbReference>
<proteinExistence type="predicted"/>
<dbReference type="Pfam" id="PF08742">
    <property type="entry name" value="C8"/>
    <property type="match status" value="4"/>
</dbReference>
<evidence type="ECO:0000256" key="2">
    <source>
        <dbReference type="ARBA" id="ARBA00022525"/>
    </source>
</evidence>
<feature type="compositionally biased region" description="Basic and acidic residues" evidence="8">
    <location>
        <begin position="2385"/>
        <end position="2403"/>
    </location>
</feature>
<dbReference type="SMART" id="SM00041">
    <property type="entry name" value="CT"/>
    <property type="match status" value="1"/>
</dbReference>
<dbReference type="InterPro" id="IPR001007">
    <property type="entry name" value="VWF_dom"/>
</dbReference>
<evidence type="ECO:0000256" key="3">
    <source>
        <dbReference type="ARBA" id="ARBA00022702"/>
    </source>
</evidence>
<reference evidence="13 14" key="1">
    <citation type="submission" date="2019-07" db="EMBL/GenBank/DDBJ databases">
        <title>Chromosome genome assembly for large yellow croaker.</title>
        <authorList>
            <person name="Xiao S."/>
        </authorList>
    </citation>
    <scope>NUCLEOTIDE SEQUENCE [LARGE SCALE GENOMIC DNA]</scope>
    <source>
        <strain evidence="13">JMULYC20181020</strain>
        <tissue evidence="13">Muscle</tissue>
    </source>
</reference>
<feature type="compositionally biased region" description="Polar residues" evidence="8">
    <location>
        <begin position="1898"/>
        <end position="1908"/>
    </location>
</feature>
<feature type="compositionally biased region" description="Basic and acidic residues" evidence="8">
    <location>
        <begin position="2090"/>
        <end position="2111"/>
    </location>
</feature>
<gene>
    <name evidence="13" type="ORF">D5F01_LYC03786</name>
</gene>
<feature type="compositionally biased region" description="Basic and acidic residues" evidence="8">
    <location>
        <begin position="2151"/>
        <end position="2172"/>
    </location>
</feature>
<dbReference type="InterPro" id="IPR018245">
    <property type="entry name" value="Gonadotropin_bsu_CS"/>
</dbReference>
<feature type="region of interest" description="Disordered" evidence="8">
    <location>
        <begin position="1867"/>
        <end position="2647"/>
    </location>
</feature>
<feature type="region of interest" description="Disordered" evidence="8">
    <location>
        <begin position="1583"/>
        <end position="1616"/>
    </location>
</feature>
<feature type="domain" description="CTCK" evidence="10">
    <location>
        <begin position="2766"/>
        <end position="2860"/>
    </location>
</feature>
<evidence type="ECO:0000256" key="4">
    <source>
        <dbReference type="ARBA" id="ARBA00022737"/>
    </source>
</evidence>
<dbReference type="GO" id="GO:0005179">
    <property type="term" value="F:hormone activity"/>
    <property type="evidence" value="ECO:0007669"/>
    <property type="project" value="UniProtKB-KW"/>
</dbReference>
<dbReference type="SMART" id="SM00215">
    <property type="entry name" value="VWC_out"/>
    <property type="match status" value="3"/>
</dbReference>
<feature type="compositionally biased region" description="Basic and acidic residues" evidence="8">
    <location>
        <begin position="2352"/>
        <end position="2373"/>
    </location>
</feature>
<keyword evidence="9" id="KW-0732">Signal</keyword>
<feature type="domain" description="VWFD" evidence="12">
    <location>
        <begin position="380"/>
        <end position="555"/>
    </location>
</feature>
<feature type="compositionally biased region" description="Basic and acidic residues" evidence="8">
    <location>
        <begin position="1911"/>
        <end position="1926"/>
    </location>
</feature>
<dbReference type="InterPro" id="IPR006207">
    <property type="entry name" value="Cys_knot_C"/>
</dbReference>
<dbReference type="SUPFAM" id="SSF57567">
    <property type="entry name" value="Serine protease inhibitors"/>
    <property type="match status" value="4"/>
</dbReference>
<evidence type="ECO:0000256" key="6">
    <source>
        <dbReference type="ARBA" id="ARBA00023180"/>
    </source>
</evidence>
<evidence type="ECO:0000256" key="7">
    <source>
        <dbReference type="PROSITE-ProRule" id="PRU00039"/>
    </source>
</evidence>
<keyword evidence="5 7" id="KW-1015">Disulfide bond</keyword>
<evidence type="ECO:0000313" key="13">
    <source>
        <dbReference type="EMBL" id="KAE8297171.1"/>
    </source>
</evidence>
<dbReference type="PROSITE" id="PS01225">
    <property type="entry name" value="CTCK_2"/>
    <property type="match status" value="1"/>
</dbReference>
<feature type="chain" id="PRO_5026238272" evidence="9">
    <location>
        <begin position="25"/>
        <end position="2873"/>
    </location>
</feature>